<dbReference type="EMBL" id="MU266809">
    <property type="protein sequence ID" value="KAH7918300.1"/>
    <property type="molecule type" value="Genomic_DNA"/>
</dbReference>
<keyword evidence="2" id="KW-1185">Reference proteome</keyword>
<organism evidence="1 2">
    <name type="scientific">Leucogyrophana mollusca</name>
    <dbReference type="NCBI Taxonomy" id="85980"/>
    <lineage>
        <taxon>Eukaryota</taxon>
        <taxon>Fungi</taxon>
        <taxon>Dikarya</taxon>
        <taxon>Basidiomycota</taxon>
        <taxon>Agaricomycotina</taxon>
        <taxon>Agaricomycetes</taxon>
        <taxon>Agaricomycetidae</taxon>
        <taxon>Boletales</taxon>
        <taxon>Boletales incertae sedis</taxon>
        <taxon>Leucogyrophana</taxon>
    </lineage>
</organism>
<evidence type="ECO:0000313" key="2">
    <source>
        <dbReference type="Proteomes" id="UP000790709"/>
    </source>
</evidence>
<name>A0ACB8AXP6_9AGAM</name>
<dbReference type="Proteomes" id="UP000790709">
    <property type="component" value="Unassembled WGS sequence"/>
</dbReference>
<accession>A0ACB8AXP6</accession>
<proteinExistence type="predicted"/>
<sequence>MANNCLSPPQDLCPVHDLPSELLSRIFELHTGSEGRRDGDSLAYEELAEGCEGDEGKPHEAPSQGVPDTLATLVIPPEVTISHVCKYWRDAALANPSLWTRIIARHDDVASPPFTPVFLQTYVQRSGALLLDIDFQWQIWGDESPEDYETDIFPFLALLHALLPCVPRWRTFNLDAPSRLMDRALYILSGASLPAAQLESLQLKQRPANGAVTAGPMGVTLFGGATPLLHHLLLVDMSAGWLAGHQSIRTLDLEFNEECQLSGLAWGLLLRAFRALPCLDTLKLTPRSPGYVWMWAPTEVLEMPYLTKLVLRAHACSWAGNLLTRLAAPSLISLEFEFPFPDQFFVSLLCRMAISVPSLGGGRRDLLADLKVLVLTSLECESPYAALLYKQLIALETLELGPSALVEGSGYVDYLSPSYAKTLYLPTLKTLRIRASDVPRARIRKLAAERRNVGVPLRVLILATE</sequence>
<comment type="caution">
    <text evidence="1">The sequence shown here is derived from an EMBL/GenBank/DDBJ whole genome shotgun (WGS) entry which is preliminary data.</text>
</comment>
<protein>
    <submittedName>
        <fullName evidence="1">Uncharacterized protein</fullName>
    </submittedName>
</protein>
<gene>
    <name evidence="1" type="ORF">BV22DRAFT_911722</name>
</gene>
<evidence type="ECO:0000313" key="1">
    <source>
        <dbReference type="EMBL" id="KAH7918300.1"/>
    </source>
</evidence>
<reference evidence="1" key="1">
    <citation type="journal article" date="2021" name="New Phytol.">
        <title>Evolutionary innovations through gain and loss of genes in the ectomycorrhizal Boletales.</title>
        <authorList>
            <person name="Wu G."/>
            <person name="Miyauchi S."/>
            <person name="Morin E."/>
            <person name="Kuo A."/>
            <person name="Drula E."/>
            <person name="Varga T."/>
            <person name="Kohler A."/>
            <person name="Feng B."/>
            <person name="Cao Y."/>
            <person name="Lipzen A."/>
            <person name="Daum C."/>
            <person name="Hundley H."/>
            <person name="Pangilinan J."/>
            <person name="Johnson J."/>
            <person name="Barry K."/>
            <person name="LaButti K."/>
            <person name="Ng V."/>
            <person name="Ahrendt S."/>
            <person name="Min B."/>
            <person name="Choi I.G."/>
            <person name="Park H."/>
            <person name="Plett J.M."/>
            <person name="Magnuson J."/>
            <person name="Spatafora J.W."/>
            <person name="Nagy L.G."/>
            <person name="Henrissat B."/>
            <person name="Grigoriev I.V."/>
            <person name="Yang Z.L."/>
            <person name="Xu J."/>
            <person name="Martin F.M."/>
        </authorList>
    </citation>
    <scope>NUCLEOTIDE SEQUENCE</scope>
    <source>
        <strain evidence="1">KUC20120723A-06</strain>
    </source>
</reference>